<evidence type="ECO:0000259" key="13">
    <source>
        <dbReference type="PROSITE" id="PS51198"/>
    </source>
</evidence>
<dbReference type="RefSeq" id="WP_187597115.1">
    <property type="nucleotide sequence ID" value="NZ_CP060714.1"/>
</dbReference>
<evidence type="ECO:0000259" key="14">
    <source>
        <dbReference type="PROSITE" id="PS51217"/>
    </source>
</evidence>
<dbReference type="AlphaFoldDB" id="A0A7G9RMM4"/>
<dbReference type="Pfam" id="PF00580">
    <property type="entry name" value="UvrD-helicase"/>
    <property type="match status" value="1"/>
</dbReference>
<evidence type="ECO:0000256" key="10">
    <source>
        <dbReference type="ARBA" id="ARBA00034923"/>
    </source>
</evidence>
<dbReference type="Gene3D" id="1.10.10.160">
    <property type="match status" value="1"/>
</dbReference>
<dbReference type="Pfam" id="PF13361">
    <property type="entry name" value="UvrD_C"/>
    <property type="match status" value="1"/>
</dbReference>
<comment type="catalytic activity">
    <reaction evidence="8">
        <text>Couples ATP hydrolysis with the unwinding of duplex DNA by translocating in the 3'-5' direction.</text>
        <dbReference type="EC" id="5.6.2.4"/>
    </reaction>
</comment>
<evidence type="ECO:0000256" key="2">
    <source>
        <dbReference type="ARBA" id="ARBA00022741"/>
    </source>
</evidence>
<dbReference type="SUPFAM" id="SSF52540">
    <property type="entry name" value="P-loop containing nucleoside triphosphate hydrolases"/>
    <property type="match status" value="1"/>
</dbReference>
<evidence type="ECO:0000256" key="8">
    <source>
        <dbReference type="ARBA" id="ARBA00034617"/>
    </source>
</evidence>
<dbReference type="PANTHER" id="PTHR11070:SF2">
    <property type="entry name" value="ATP-DEPENDENT DNA HELICASE SRS2"/>
    <property type="match status" value="1"/>
</dbReference>
<evidence type="ECO:0000256" key="12">
    <source>
        <dbReference type="PROSITE-ProRule" id="PRU00560"/>
    </source>
</evidence>
<comment type="catalytic activity">
    <reaction evidence="11">
        <text>ATP + H2O = ADP + phosphate + H(+)</text>
        <dbReference type="Rhea" id="RHEA:13065"/>
        <dbReference type="ChEBI" id="CHEBI:15377"/>
        <dbReference type="ChEBI" id="CHEBI:15378"/>
        <dbReference type="ChEBI" id="CHEBI:30616"/>
        <dbReference type="ChEBI" id="CHEBI:43474"/>
        <dbReference type="ChEBI" id="CHEBI:456216"/>
        <dbReference type="EC" id="5.6.2.4"/>
    </reaction>
</comment>
<organism evidence="15 16">
    <name type="scientific">Diaphorobacter ruginosibacter</name>
    <dbReference type="NCBI Taxonomy" id="1715720"/>
    <lineage>
        <taxon>Bacteria</taxon>
        <taxon>Pseudomonadati</taxon>
        <taxon>Pseudomonadota</taxon>
        <taxon>Betaproteobacteria</taxon>
        <taxon>Burkholderiales</taxon>
        <taxon>Comamonadaceae</taxon>
        <taxon>Diaphorobacter</taxon>
    </lineage>
</organism>
<keyword evidence="6" id="KW-0238">DNA-binding</keyword>
<dbReference type="Gene3D" id="1.10.486.10">
    <property type="entry name" value="PCRA, domain 4"/>
    <property type="match status" value="1"/>
</dbReference>
<dbReference type="EMBL" id="CP060714">
    <property type="protein sequence ID" value="QNN56849.1"/>
    <property type="molecule type" value="Genomic_DNA"/>
</dbReference>
<dbReference type="GO" id="GO:0043138">
    <property type="term" value="F:3'-5' DNA helicase activity"/>
    <property type="evidence" value="ECO:0007669"/>
    <property type="project" value="UniProtKB-EC"/>
</dbReference>
<evidence type="ECO:0000313" key="16">
    <source>
        <dbReference type="Proteomes" id="UP000515811"/>
    </source>
</evidence>
<dbReference type="PANTHER" id="PTHR11070">
    <property type="entry name" value="UVRD / RECB / PCRA DNA HELICASE FAMILY MEMBER"/>
    <property type="match status" value="1"/>
</dbReference>
<dbReference type="Gene3D" id="3.40.50.300">
    <property type="entry name" value="P-loop containing nucleotide triphosphate hydrolases"/>
    <property type="match status" value="2"/>
</dbReference>
<evidence type="ECO:0000313" key="15">
    <source>
        <dbReference type="EMBL" id="QNN56849.1"/>
    </source>
</evidence>
<feature type="domain" description="UvrD-like helicase ATP-binding" evidence="13">
    <location>
        <begin position="16"/>
        <end position="323"/>
    </location>
</feature>
<name>A0A7G9RMM4_9BURK</name>
<dbReference type="EC" id="5.6.2.4" evidence="9"/>
<evidence type="ECO:0000256" key="6">
    <source>
        <dbReference type="ARBA" id="ARBA00023125"/>
    </source>
</evidence>
<dbReference type="InterPro" id="IPR000212">
    <property type="entry name" value="DNA_helicase_UvrD/REP"/>
</dbReference>
<evidence type="ECO:0000256" key="9">
    <source>
        <dbReference type="ARBA" id="ARBA00034808"/>
    </source>
</evidence>
<dbReference type="GO" id="GO:0016787">
    <property type="term" value="F:hydrolase activity"/>
    <property type="evidence" value="ECO:0007669"/>
    <property type="project" value="UniProtKB-UniRule"/>
</dbReference>
<evidence type="ECO:0000256" key="3">
    <source>
        <dbReference type="ARBA" id="ARBA00022801"/>
    </source>
</evidence>
<dbReference type="GO" id="GO:0000725">
    <property type="term" value="P:recombinational repair"/>
    <property type="evidence" value="ECO:0007669"/>
    <property type="project" value="TreeGrafter"/>
</dbReference>
<evidence type="ECO:0000256" key="7">
    <source>
        <dbReference type="ARBA" id="ARBA00023235"/>
    </source>
</evidence>
<proteinExistence type="inferred from homology"/>
<dbReference type="KEGG" id="drg:H9K76_20495"/>
<dbReference type="PROSITE" id="PS51217">
    <property type="entry name" value="UVRD_HELICASE_CTER"/>
    <property type="match status" value="1"/>
</dbReference>
<keyword evidence="7" id="KW-0413">Isomerase</keyword>
<keyword evidence="5 12" id="KW-0067">ATP-binding</keyword>
<sequence length="667" mass="75198">MSQSASAEAQFRPKLITPSREQLAIQVARERTLIVEANAGAAKTTTLALRVGECLARGMSAHRMMALTHTQPACVALRERMAQIGIARPVVQQIRIQTFEEFSAEILRQIDDRAVPVASENEQLRTHFWGAVQRVEENEADPWRDQLNLPAIGDSWFVEEFLKINARLKGTMRDVLERDGRSASPEYAESIGIDYTQLRVYLAYERIRRRENEDTPLFRGAMDATYDLARHFHEGASAEGLRHWPAHAQVVLVDEMHDLNQAMFRVLVEILNTTKSLFCGMGDVDQVVHESSGADAVFMQTAIADHTERSIQRYQLTHSFRFARSLALRAGRVAAKPYSSEAAHETQITEQTFSTDEECAALVVASALAWKRVHWRKMHEFAILLRHPAQSVLIENQLIEHALPFAMNGFESYLKRPEILFIRGLMAVATDNMASLSHEDTRSQVLGALHFFSGTRIEVEDRPGDSQATLLAEAVHAVRDNAMFLTTFFDNQVLRTAPPHLRRRLEAARQLAATHSGPTFLDDVLQALDIRAIIHEAYISKERREEALSNIEGLKLAARKFQSAFDYFHFLNTLEEKQRDFKDSKRLQIASIVSVKGLEFEHVIVPHLTQGAFPAGNGTSTEERNLLYVAITRAKRQLTLLAHAERPSVFMATMSSSRRAGDTDRAA</sequence>
<gene>
    <name evidence="15" type="ORF">H9K76_20495</name>
</gene>
<evidence type="ECO:0000256" key="1">
    <source>
        <dbReference type="ARBA" id="ARBA00009922"/>
    </source>
</evidence>
<feature type="binding site" evidence="12">
    <location>
        <begin position="37"/>
        <end position="44"/>
    </location>
    <ligand>
        <name>ATP</name>
        <dbReference type="ChEBI" id="CHEBI:30616"/>
    </ligand>
</feature>
<dbReference type="GO" id="GO:0005524">
    <property type="term" value="F:ATP binding"/>
    <property type="evidence" value="ECO:0007669"/>
    <property type="project" value="UniProtKB-UniRule"/>
</dbReference>
<evidence type="ECO:0000256" key="11">
    <source>
        <dbReference type="ARBA" id="ARBA00048988"/>
    </source>
</evidence>
<accession>A0A7G9RMM4</accession>
<dbReference type="GO" id="GO:0003677">
    <property type="term" value="F:DNA binding"/>
    <property type="evidence" value="ECO:0007669"/>
    <property type="project" value="UniProtKB-KW"/>
</dbReference>
<evidence type="ECO:0000256" key="5">
    <source>
        <dbReference type="ARBA" id="ARBA00022840"/>
    </source>
</evidence>
<dbReference type="InterPro" id="IPR013986">
    <property type="entry name" value="DExx_box_DNA_helicase_dom_sf"/>
</dbReference>
<comment type="similarity">
    <text evidence="1">Belongs to the helicase family. UvrD subfamily.</text>
</comment>
<evidence type="ECO:0000256" key="4">
    <source>
        <dbReference type="ARBA" id="ARBA00022806"/>
    </source>
</evidence>
<keyword evidence="3 12" id="KW-0378">Hydrolase</keyword>
<dbReference type="Proteomes" id="UP000515811">
    <property type="component" value="Chromosome"/>
</dbReference>
<dbReference type="PROSITE" id="PS51198">
    <property type="entry name" value="UVRD_HELICASE_ATP_BIND"/>
    <property type="match status" value="1"/>
</dbReference>
<dbReference type="InterPro" id="IPR027417">
    <property type="entry name" value="P-loop_NTPase"/>
</dbReference>
<reference evidence="15 16" key="1">
    <citation type="submission" date="2020-08" db="EMBL/GenBank/DDBJ databases">
        <title>Genome sequence of Diaphorobacter ruginosibacter DSM 27467T.</title>
        <authorList>
            <person name="Hyun D.-W."/>
            <person name="Bae J.-W."/>
        </authorList>
    </citation>
    <scope>NUCLEOTIDE SEQUENCE [LARGE SCALE GENOMIC DNA]</scope>
    <source>
        <strain evidence="15 16">DSM 27467</strain>
    </source>
</reference>
<protein>
    <recommendedName>
        <fullName evidence="9">DNA 3'-5' helicase</fullName>
        <ecNumber evidence="9">5.6.2.4</ecNumber>
    </recommendedName>
    <alternativeName>
        <fullName evidence="10">DNA 3'-5' helicase II</fullName>
    </alternativeName>
</protein>
<keyword evidence="4 12" id="KW-0347">Helicase</keyword>
<dbReference type="InterPro" id="IPR014017">
    <property type="entry name" value="DNA_helicase_UvrD-like_C"/>
</dbReference>
<dbReference type="InterPro" id="IPR014016">
    <property type="entry name" value="UvrD-like_ATP-bd"/>
</dbReference>
<feature type="domain" description="UvrD-like helicase C-terminal" evidence="14">
    <location>
        <begin position="317"/>
        <end position="597"/>
    </location>
</feature>
<keyword evidence="16" id="KW-1185">Reference proteome</keyword>
<keyword evidence="2 12" id="KW-0547">Nucleotide-binding</keyword>